<feature type="region of interest" description="Disordered" evidence="1">
    <location>
        <begin position="147"/>
        <end position="167"/>
    </location>
</feature>
<dbReference type="EMBL" id="JAGVWB010000024">
    <property type="protein sequence ID" value="MBS3058472.1"/>
    <property type="molecule type" value="Genomic_DNA"/>
</dbReference>
<organism evidence="2 3">
    <name type="scientific">Candidatus Iainarchaeum sp</name>
    <dbReference type="NCBI Taxonomy" id="3101447"/>
    <lineage>
        <taxon>Archaea</taxon>
        <taxon>Candidatus Iainarchaeota</taxon>
        <taxon>Candidatus Iainarchaeia</taxon>
        <taxon>Candidatus Iainarchaeales</taxon>
        <taxon>Candidatus Iainarchaeaceae</taxon>
        <taxon>Candidatus Iainarchaeum</taxon>
    </lineage>
</organism>
<protein>
    <submittedName>
        <fullName evidence="2">LamG domain-containing protein</fullName>
    </submittedName>
</protein>
<dbReference type="Pfam" id="PF13385">
    <property type="entry name" value="Laminin_G_3"/>
    <property type="match status" value="1"/>
</dbReference>
<accession>A0A8T4KXZ6</accession>
<reference evidence="2" key="1">
    <citation type="submission" date="2021-03" db="EMBL/GenBank/DDBJ databases">
        <authorList>
            <person name="Jaffe A."/>
        </authorList>
    </citation>
    <scope>NUCLEOTIDE SEQUENCE</scope>
    <source>
        <strain evidence="2">RIFCSPLOWO2_01_FULL_43_13</strain>
    </source>
</reference>
<dbReference type="InterPro" id="IPR013320">
    <property type="entry name" value="ConA-like_dom_sf"/>
</dbReference>
<name>A0A8T4KXZ6_9ARCH</name>
<dbReference type="Gene3D" id="2.60.40.10">
    <property type="entry name" value="Immunoglobulins"/>
    <property type="match status" value="4"/>
</dbReference>
<dbReference type="InterPro" id="IPR036116">
    <property type="entry name" value="FN3_sf"/>
</dbReference>
<proteinExistence type="predicted"/>
<dbReference type="Gene3D" id="2.60.120.200">
    <property type="match status" value="1"/>
</dbReference>
<dbReference type="SUPFAM" id="SSF49265">
    <property type="entry name" value="Fibronectin type III"/>
    <property type="match status" value="1"/>
</dbReference>
<gene>
    <name evidence="2" type="ORF">J4478_03680</name>
</gene>
<dbReference type="SUPFAM" id="SSF49899">
    <property type="entry name" value="Concanavalin A-like lectins/glucanases"/>
    <property type="match status" value="1"/>
</dbReference>
<evidence type="ECO:0000313" key="3">
    <source>
        <dbReference type="Proteomes" id="UP000680185"/>
    </source>
</evidence>
<dbReference type="InterPro" id="IPR013783">
    <property type="entry name" value="Ig-like_fold"/>
</dbReference>
<sequence>MGQWYHVKALFDKSRKTVRIYVNDIFTLEMPYLLSTTTGIKKVWLGNYGFGTVDTTWFLDNFKITEMKDTNTLADASAIDTNVPTVPSMTSVTNATTSTLDVNWDASTDAGTDYNYLVVAFDDFGNASDPTGLAALKGYWRLEDGSGTAASDSSGNSNNGTVNGNPIWSSGRLGGDLNFDGSGDYINVTSIPISLMQNGFTWSTWLKTGNSAGTWSWLFASSTTAGAYIWFQCGKKSASGNIRFETGTFTSNTALDTTSSNVADGSWHLLTCVWDRLGSKKYIYIDGQVAAQATATVNDTSTNYGNLYIGAHAGPAEYWFGEIDEAMVFTKALSQNEISALYNRGSPASTTVTSGIKQYWLQDLNASNKVYGPFSSPTTQITGLTGGTQHCFNARSQDYADNNSAWSTSQSCGTTLSAAITLSSSSHSSEGTWYNDSTVDMLTSGTFDHIHYWVTANATETAAAIYASGTQDTDGTFTTAALASNGTWYVHAVSHNAEHGGTATDHFQVNYDGTNPTSSSISVSAWSGGITGYTSDVTPSLSISASDTGGSGLSQMAFSCTGSTWDNWMPYATAINSVNDANFYITTGAGCSTSDGNRIVYAKVKDTAGNESVTPAQTASFVLDRAAPSSNSIAVSSWTGQSTYTNDNYPPLTISSTDSGGVYQMKWSCNDSAYSSYEAYATSRNPNVDTNNWNIKPAVSANGCGTADGSRTLYAIFKDRAGNEAASANTGAFTLDQTPPVVSLSSPVNDYNYSTPDPSLTSTQSAEVNLWKCFARIGTANPPSSPSRIVSGTIESNDCTFSGYAQLSEGTYYWDANALDSAGNWSSYSSTRWFTRDNNAPPAPSNYVIENDSQLPYWDNANNSKTDFAFTAGEINETCKWNNTSVAYASMANSCTVSGLDVNCAFGNKLQTTTSHQYDTNYHACADAVGNAYSTLDINYGIDWTAPTTSDDSSATIVAPTYSVTITEADNASNAGTDITTYYCNSSNSCTPTTAINTGGTVNFTASSPGRGTQYLRYYSTDLANNTQSTVTKTININQLPVWSRFDSNVGDGNTISCLGGKNINFSTTASDPDAGQTLKFYVCSTSSATSSDCAETTYCSSTGSSTNPSCVYAQPDSNSLVTAYGIVYDSLNERVTDWNQTSYTCDSAVPTVTLSSPSNGSSSSDNTPDFVAAPSEAVSNCYLQLATDANFTSVVSGYDGIDVGTDCDYTAPSALSDGTYYWKMKATDSVGNAGNYGSAWSFTIDTAALSTSIVSIAGDTNSAYWDTANDSQTAAVISGESGMSCRWGTEDVVWSSMTNDCSISGTQATCNLGSLAQRNTSTTHYVSCKDSVGNEQTTGQNIDLTFGVDWTVPTVGTTEISSTSTATHATSPANINSGTITESISLDTTTCEYTLNGSSWVAGTWSDSSSKCVDNAVALNDGSNSINYRIRDAAGNLGTGTAITRTKDNDAPTGFSLGFGTIGTTFIVANVSGASDSGAGLHSTPYDFAETTTASSSGYQSSTDWNKASLDVNTLYTFKVRVKDALGNESAFTATQNKFTLANAPLVPSVAQTASNNTLNVTINVNSNPAGTQFAIYDLNLSKWVNADNNASGASETWKIASSWGSSNIVTGTGLAANSQHCFQAKARNGDFTETALSSQACATTLGVNAPTNLTASFADSYGLNSGKGDVSLSWEDNSQAESGNYVYRSVDGTTFINIATTAANAISYSDTNSGNGLKDNRILYYKVGAFSGSNDVNSNTAAVFVLDRTAPGTPAIDVKTYSGRNYADVNWSVVSDNNTSQAGMLYRIFRSLDGVSFSLRASQTGAVNFADLTATDTNAPSAPVAEPITNADTSSIQVSWSPSTDYGNSYYYKLEALDAQGNDANSAVDSNTVVSSIKQYWLQDLNASNQLYGPYIGTTLANIASLNIGSQHCFQAKAQDYGDNNSAWSNIVCSTTSAYVRTSSDANGFFNPASNYSWSSNWQNADANIHLTCLSGSSDFSRIVYGSSSGGGTAWNATPTSSDFYTNSSAPKVYYNSKIDYLNSTTFSLKTLQSSGDINILFDSASAVSWKQYFAEFANVFTTSLQVRYRTASDRNSLPASSWSGFMPPSSYLPSDVSSKWIEFNVRLSRNLTQNTTGTDSITLGTFSVEKLSGGTTTACSATYYRIDDNNSSAISWRVNPSPISASPINGNDTWFLYDSNVLVAGDGNRSLSYFSVSTSDWREPDQNIFVLIQKTLDAGQFACPSTIIDTPSFDLSWTAPTSSAGLYQYQIFSAYSTSSLETAISTSYSGALTTSSSTTSYNDYNALSSTYNYCGDFKCGYNETCAQDSVDCSRYGYGYACSNGCSQAYPAYADYYCYAGNEDSSKDYPSTRVGIDSNYFCPPNYVCRNGCVPSGYASNPETFVTEQQFNPYSGSSDGYKYFSLRTTDNLGNIVSKSLSCLVDSESPFVIPYNEGRNLSRTIGGFNIDFNVPAAALGTGVDANIVIDVNSSLTATDFNLLKAFTLSTRAGSLTFTSPATFKVDFNKMALPCWPSCTIADANKVALYDYNSQTGTWTKLRTIVDWDNNQMWADLNSI</sequence>
<comment type="caution">
    <text evidence="2">The sequence shown here is derived from an EMBL/GenBank/DDBJ whole genome shotgun (WGS) entry which is preliminary data.</text>
</comment>
<reference evidence="2" key="2">
    <citation type="submission" date="2021-05" db="EMBL/GenBank/DDBJ databases">
        <title>Protein family content uncovers lineage relationships and bacterial pathway maintenance mechanisms in DPANN archaea.</title>
        <authorList>
            <person name="Castelle C.J."/>
            <person name="Meheust R."/>
            <person name="Jaffe A.L."/>
            <person name="Seitz K."/>
            <person name="Gong X."/>
            <person name="Baker B.J."/>
            <person name="Banfield J.F."/>
        </authorList>
    </citation>
    <scope>NUCLEOTIDE SEQUENCE</scope>
    <source>
        <strain evidence="2">RIFCSPLOWO2_01_FULL_43_13</strain>
    </source>
</reference>
<evidence type="ECO:0000256" key="1">
    <source>
        <dbReference type="SAM" id="MobiDB-lite"/>
    </source>
</evidence>
<feature type="compositionally biased region" description="Low complexity" evidence="1">
    <location>
        <begin position="147"/>
        <end position="165"/>
    </location>
</feature>
<dbReference type="Proteomes" id="UP000680185">
    <property type="component" value="Unassembled WGS sequence"/>
</dbReference>
<evidence type="ECO:0000313" key="2">
    <source>
        <dbReference type="EMBL" id="MBS3058472.1"/>
    </source>
</evidence>